<evidence type="ECO:0000313" key="2">
    <source>
        <dbReference type="EMBL" id="MEN3745734.1"/>
    </source>
</evidence>
<evidence type="ECO:0000259" key="1">
    <source>
        <dbReference type="Pfam" id="PF13449"/>
    </source>
</evidence>
<reference evidence="2 3" key="1">
    <citation type="submission" date="2024-05" db="EMBL/GenBank/DDBJ databases">
        <title>Sphingomonas sp. HF-S3 16S ribosomal RNA gene Genome sequencing and assembly.</title>
        <authorList>
            <person name="Lee H."/>
        </authorList>
    </citation>
    <scope>NUCLEOTIDE SEQUENCE [LARGE SCALE GENOMIC DNA]</scope>
    <source>
        <strain evidence="2 3">HF-S3</strain>
    </source>
</reference>
<dbReference type="PIRSF" id="PIRSF031900">
    <property type="entry name" value="UCP031900"/>
    <property type="match status" value="1"/>
</dbReference>
<sequence length="325" mass="36701">MRAWLLILILFWLNFPTSGPEPLESFKPGEVLMVDRVPLDRSDPTRTRLGALTYLGGIRLRGTQPPFGGFSAMKIDGDRFMLVSDAGNVLRFRMGKDWIPRDVSFGDLSGGPGTGWLKIDRDSESLTWNPATGQYWVGFEQYNAIWRFAADGRFEAHAEPEPMANWAVNGGPESMVRLRSGVFLVISEMSRPRARRDARLALRFLGDPAEAGTPFERWSYVPPEGYDPTDMAELPDGRLLILNRRVTLRDLFTAKLVIVDGRKVRKDAVVRGQEIATFAAPVQHDNFEALAVTREGEDTILWIASDDNQLWFEESLLLKFRLETP</sequence>
<dbReference type="EMBL" id="JBDIZK010000001">
    <property type="protein sequence ID" value="MEN3745734.1"/>
    <property type="molecule type" value="Genomic_DNA"/>
</dbReference>
<protein>
    <submittedName>
        <fullName evidence="2">Esterase-like activity of phytase family protein</fullName>
    </submittedName>
</protein>
<keyword evidence="3" id="KW-1185">Reference proteome</keyword>
<comment type="caution">
    <text evidence="2">The sequence shown here is derived from an EMBL/GenBank/DDBJ whole genome shotgun (WGS) entry which is preliminary data.</text>
</comment>
<dbReference type="RefSeq" id="WP_346244741.1">
    <property type="nucleotide sequence ID" value="NZ_JBDIZK010000001.1"/>
</dbReference>
<evidence type="ECO:0000313" key="3">
    <source>
        <dbReference type="Proteomes" id="UP001427805"/>
    </source>
</evidence>
<feature type="domain" description="Phytase-like" evidence="1">
    <location>
        <begin position="66"/>
        <end position="308"/>
    </location>
</feature>
<dbReference type="InterPro" id="IPR027372">
    <property type="entry name" value="Phytase-like_dom"/>
</dbReference>
<gene>
    <name evidence="2" type="ORF">TPR58_01045</name>
</gene>
<dbReference type="Pfam" id="PF13449">
    <property type="entry name" value="Phytase-like"/>
    <property type="match status" value="1"/>
</dbReference>
<organism evidence="2 3">
    <name type="scientific">Sphingomonas rustica</name>
    <dbReference type="NCBI Taxonomy" id="3103142"/>
    <lineage>
        <taxon>Bacteria</taxon>
        <taxon>Pseudomonadati</taxon>
        <taxon>Pseudomonadota</taxon>
        <taxon>Alphaproteobacteria</taxon>
        <taxon>Sphingomonadales</taxon>
        <taxon>Sphingomonadaceae</taxon>
        <taxon>Sphingomonas</taxon>
    </lineage>
</organism>
<dbReference type="InterPro" id="IPR014567">
    <property type="entry name" value="UCP031900"/>
</dbReference>
<proteinExistence type="predicted"/>
<name>A0ABV0B2A4_9SPHN</name>
<dbReference type="SUPFAM" id="SSF63829">
    <property type="entry name" value="Calcium-dependent phosphotriesterase"/>
    <property type="match status" value="1"/>
</dbReference>
<accession>A0ABV0B2A4</accession>
<dbReference type="Proteomes" id="UP001427805">
    <property type="component" value="Unassembled WGS sequence"/>
</dbReference>